<reference evidence="2 3" key="1">
    <citation type="submission" date="2021-12" db="EMBL/GenBank/DDBJ databases">
        <title>Siccirubricoccus leaddurans sp. nov., a high concentration Zn2+ tolerance bacterium.</title>
        <authorList>
            <person name="Cao Y."/>
        </authorList>
    </citation>
    <scope>NUCLEOTIDE SEQUENCE [LARGE SCALE GENOMIC DNA]</scope>
    <source>
        <strain evidence="2 3">KC 17139</strain>
    </source>
</reference>
<name>A0ABT1D711_9PROT</name>
<sequence>MRPRRLLPPDLFPASLLPREFLTRRLVLDPVLRLTPPTIWAPLTEEEWAAIAPIFAAAKCAQADGPGRPMRDSPRARLDAIFRACTLKRGGLRAPWADLPPEFGKPDTASRSHRRWGKAGLWAMLLIAVARRDRAPVWDGLAYRVCCAFRRAIRLMGLAGIMLAKRLRMPSALPGPSTWLPDVDLSEIYREVIRRILSAIMERPWRPPAWIFRLMRRMLGFAAGRSRIPRWAEPA</sequence>
<dbReference type="Pfam" id="PF13340">
    <property type="entry name" value="DUF4096"/>
    <property type="match status" value="1"/>
</dbReference>
<feature type="domain" description="Insertion element IS402-like" evidence="1">
    <location>
        <begin position="43"/>
        <end position="125"/>
    </location>
</feature>
<proteinExistence type="predicted"/>
<evidence type="ECO:0000259" key="1">
    <source>
        <dbReference type="Pfam" id="PF13340"/>
    </source>
</evidence>
<comment type="caution">
    <text evidence="2">The sequence shown here is derived from an EMBL/GenBank/DDBJ whole genome shotgun (WGS) entry which is preliminary data.</text>
</comment>
<evidence type="ECO:0000313" key="2">
    <source>
        <dbReference type="EMBL" id="MCO6417712.1"/>
    </source>
</evidence>
<protein>
    <submittedName>
        <fullName evidence="2">Transposase</fullName>
    </submittedName>
</protein>
<dbReference type="EMBL" id="JAFIRR010000101">
    <property type="protein sequence ID" value="MCO6417712.1"/>
    <property type="molecule type" value="Genomic_DNA"/>
</dbReference>
<organism evidence="2 3">
    <name type="scientific">Siccirubricoccus soli</name>
    <dbReference type="NCBI Taxonomy" id="2899147"/>
    <lineage>
        <taxon>Bacteria</taxon>
        <taxon>Pseudomonadati</taxon>
        <taxon>Pseudomonadota</taxon>
        <taxon>Alphaproteobacteria</taxon>
        <taxon>Acetobacterales</taxon>
        <taxon>Roseomonadaceae</taxon>
        <taxon>Siccirubricoccus</taxon>
    </lineage>
</organism>
<evidence type="ECO:0000313" key="3">
    <source>
        <dbReference type="Proteomes" id="UP001523392"/>
    </source>
</evidence>
<keyword evidence="3" id="KW-1185">Reference proteome</keyword>
<dbReference type="Proteomes" id="UP001523392">
    <property type="component" value="Unassembled WGS sequence"/>
</dbReference>
<dbReference type="InterPro" id="IPR025161">
    <property type="entry name" value="IS402-like_dom"/>
</dbReference>
<dbReference type="RefSeq" id="WP_252954347.1">
    <property type="nucleotide sequence ID" value="NZ_JAFIRR010000101.1"/>
</dbReference>
<gene>
    <name evidence="2" type="ORF">JYK14_16305</name>
</gene>
<accession>A0ABT1D711</accession>